<dbReference type="OrthoDB" id="428159at2759"/>
<organism evidence="3 4">
    <name type="scientific">Balaenoptera physalus</name>
    <name type="common">Fin whale</name>
    <name type="synonym">Balaena physalus</name>
    <dbReference type="NCBI Taxonomy" id="9770"/>
    <lineage>
        <taxon>Eukaryota</taxon>
        <taxon>Metazoa</taxon>
        <taxon>Chordata</taxon>
        <taxon>Craniata</taxon>
        <taxon>Vertebrata</taxon>
        <taxon>Euteleostomi</taxon>
        <taxon>Mammalia</taxon>
        <taxon>Eutheria</taxon>
        <taxon>Laurasiatheria</taxon>
        <taxon>Artiodactyla</taxon>
        <taxon>Whippomorpha</taxon>
        <taxon>Cetacea</taxon>
        <taxon>Mysticeti</taxon>
        <taxon>Balaenopteridae</taxon>
        <taxon>Balaenoptera</taxon>
    </lineage>
</organism>
<feature type="non-terminal residue" evidence="3">
    <location>
        <position position="1131"/>
    </location>
</feature>
<dbReference type="InterPro" id="IPR026847">
    <property type="entry name" value="VPS13"/>
</dbReference>
<dbReference type="GO" id="GO:0006623">
    <property type="term" value="P:protein targeting to vacuole"/>
    <property type="evidence" value="ECO:0007669"/>
    <property type="project" value="TreeGrafter"/>
</dbReference>
<dbReference type="EMBL" id="SGJD01001095">
    <property type="protein sequence ID" value="KAB0402010.1"/>
    <property type="molecule type" value="Genomic_DNA"/>
</dbReference>
<evidence type="ECO:0000313" key="3">
    <source>
        <dbReference type="EMBL" id="KAB0402010.1"/>
    </source>
</evidence>
<dbReference type="Proteomes" id="UP000437017">
    <property type="component" value="Unassembled WGS sequence"/>
</dbReference>
<name>A0A6A1Q307_BALPH</name>
<dbReference type="Pfam" id="PF25037">
    <property type="entry name" value="VPS13_C"/>
    <property type="match status" value="1"/>
</dbReference>
<evidence type="ECO:0000259" key="2">
    <source>
        <dbReference type="Pfam" id="PF25037"/>
    </source>
</evidence>
<comment type="caution">
    <text evidence="3">The sequence shown here is derived from an EMBL/GenBank/DDBJ whole genome shotgun (WGS) entry which is preliminary data.</text>
</comment>
<dbReference type="GO" id="GO:0045053">
    <property type="term" value="P:protein retention in Golgi apparatus"/>
    <property type="evidence" value="ECO:0007669"/>
    <property type="project" value="TreeGrafter"/>
</dbReference>
<dbReference type="PANTHER" id="PTHR16166">
    <property type="entry name" value="VACUOLAR PROTEIN SORTING-ASSOCIATED PROTEIN VPS13"/>
    <property type="match status" value="1"/>
</dbReference>
<accession>A0A6A1Q307</accession>
<reference evidence="3 4" key="1">
    <citation type="journal article" date="2019" name="PLoS ONE">
        <title>Genomic analyses reveal an absence of contemporary introgressive admixture between fin whales and blue whales, despite known hybrids.</title>
        <authorList>
            <person name="Westbury M.V."/>
            <person name="Petersen B."/>
            <person name="Lorenzen E.D."/>
        </authorList>
    </citation>
    <scope>NUCLEOTIDE SEQUENCE [LARGE SCALE GENOMIC DNA]</scope>
    <source>
        <strain evidence="3">FinWhale-01</strain>
    </source>
</reference>
<dbReference type="InterPro" id="IPR009543">
    <property type="entry name" value="VPS13_VAB"/>
</dbReference>
<feature type="domain" description="Intermembrane lipid transfer protein VPS13-like C-terminal" evidence="2">
    <location>
        <begin position="1104"/>
        <end position="1131"/>
    </location>
</feature>
<dbReference type="GO" id="GO:0006914">
    <property type="term" value="P:autophagy"/>
    <property type="evidence" value="ECO:0007669"/>
    <property type="project" value="TreeGrafter"/>
</dbReference>
<dbReference type="InterPro" id="IPR056748">
    <property type="entry name" value="VPS13-like_C"/>
</dbReference>
<dbReference type="Pfam" id="PF25036">
    <property type="entry name" value="VPS13_VAB"/>
    <property type="match status" value="1"/>
</dbReference>
<evidence type="ECO:0000313" key="4">
    <source>
        <dbReference type="Proteomes" id="UP000437017"/>
    </source>
</evidence>
<evidence type="ECO:0008006" key="5">
    <source>
        <dbReference type="Google" id="ProtNLM"/>
    </source>
</evidence>
<proteinExistence type="predicted"/>
<feature type="domain" description="Vacuolar protein sorting-associated protein 13 VPS13 adaptor binding" evidence="1">
    <location>
        <begin position="133"/>
        <end position="482"/>
    </location>
</feature>
<keyword evidence="4" id="KW-1185">Reference proteome</keyword>
<dbReference type="AlphaFoldDB" id="A0A6A1Q307"/>
<evidence type="ECO:0000259" key="1">
    <source>
        <dbReference type="Pfam" id="PF25036"/>
    </source>
</evidence>
<gene>
    <name evidence="3" type="ORF">E2I00_012573</name>
</gene>
<sequence>MKKKAKKAIVESSTEEENYKVPEYKTVITFHSKDQLNITLSKCGIVMLNNLVKAFTEAATGSSAAFIRDLAPFMILNSLGLSISVSPSDSFSVLSVPMAKSYVLKNEESLSMDYIRTKDNDHFNAMTSLSSKFFFILLTPANHSTADKIPLTKVGRRLYTVRHRESGVERSIVCQIDAVEGSKKVTIRSPVQIRNHFSIPLYVYGGDTLLGTASPGSEFNIPLASYRSLLSLKPEDEDYQMCEGIDFEEIIKNDGTFLKKKCRSINPSKKPFIINIVPEKDNLTSVQVYSEDGWDLPYIMHLWPPILLRNLLPYKIAYYIEGIEHRVFTLHEGHSAQICTVQLDKARLHLKLLDYLNHDWKSEYHMKPNQQDISFISFTCVTEIEKTDLDIAIHVTYNTGQTVMAFHSPYWMVNKTGRMLQYKADGIHRKHPPNYKKPVLFSFQPKHFFNNNKVQLMVTDSELSDEFSIDTVGSHGAVKCKGLKMEYQCIPFWPEDASNKLLIQVERSEGSPKKIHFNKQESCILLRLDNELGGIIAEVNLAEHSTVITFSDYRDGAATFLLINHTKNDIVQYKQSSLCEIEDSLPPGKAVFYTWADPVGSRKLKWRCGKSHGEVTQKDDMMAPINLGEKTIYLVSFFEGLQRIILFTEDPRVFKVTYESEKAELAEQEIVLALQDVGISLVNNYTKQEVAYIGITSSDVVWETKPKKKARWKPMSVKHTEKLEKEFKEYTESSPSEDKVIELDTNIPISNFNQLINKENSMFVCVCLCGHIFQVRFTPSGTNMKILQPHVIAIRRNYLPALKVEYSTSAHQSSFRIQIYRIQIQNQIHGAIFPFVFYPVKPPKSVTMDSAPKPFTDVSIVMRSAGHSQISRIKYFKVLIQEMDLRLDLGFVYAISELMTAAEVTEKTEVELFHKDIEAFQEEYKIVSLVDSSQFSLYEYFHISPIKGAIQGPEEFVEGMALGLKALVGGAVGITILLGGLAGAASKITSAMAKGVAAMTMDEDYQQKRREAMNKQPAGLREGITRGGKGLVSGFVSGITGIVTKPIKGKYRAQKEGAAGFFKGVGKGLVGAVTRPTGGIIDMASSTFQGIKRATETSDEVESLRPPRFFNEDGVIRPYRLRDGTGNQMLQ</sequence>
<protein>
    <recommendedName>
        <fullName evidence="5">Vacuolar protein sorting-associated protein 13 DH-like domain-containing protein</fullName>
    </recommendedName>
</protein>
<dbReference type="PANTHER" id="PTHR16166:SF22">
    <property type="entry name" value="INTERMEMBRANE LIPID TRANSFER PROTEIN VPS13A"/>
    <property type="match status" value="1"/>
</dbReference>